<dbReference type="HAMAP" id="MF_01033">
    <property type="entry name" value="LeuB_type1"/>
    <property type="match status" value="1"/>
</dbReference>
<evidence type="ECO:0000256" key="3">
    <source>
        <dbReference type="ARBA" id="ARBA00004496"/>
    </source>
</evidence>
<evidence type="ECO:0000256" key="17">
    <source>
        <dbReference type="RuleBase" id="RU004445"/>
    </source>
</evidence>
<keyword evidence="16" id="KW-0464">Manganese</keyword>
<evidence type="ECO:0000256" key="5">
    <source>
        <dbReference type="ARBA" id="ARBA00008319"/>
    </source>
</evidence>
<evidence type="ECO:0000256" key="1">
    <source>
        <dbReference type="ARBA" id="ARBA00000624"/>
    </source>
</evidence>
<feature type="binding site" evidence="16">
    <location>
        <position position="251"/>
    </location>
    <ligand>
        <name>Mg(2+)</name>
        <dbReference type="ChEBI" id="CHEBI:18420"/>
    </ligand>
</feature>
<evidence type="ECO:0000256" key="16">
    <source>
        <dbReference type="HAMAP-Rule" id="MF_01033"/>
    </source>
</evidence>
<dbReference type="Gene3D" id="3.40.718.10">
    <property type="entry name" value="Isopropylmalate Dehydrogenase"/>
    <property type="match status" value="1"/>
</dbReference>
<feature type="binding site" evidence="16">
    <location>
        <position position="247"/>
    </location>
    <ligand>
        <name>Mg(2+)</name>
        <dbReference type="ChEBI" id="CHEBI:18420"/>
    </ligand>
</feature>
<evidence type="ECO:0000256" key="15">
    <source>
        <dbReference type="ARBA" id="ARBA00023577"/>
    </source>
</evidence>
<comment type="cofactor">
    <cofactor evidence="16 17">
        <name>Mg(2+)</name>
        <dbReference type="ChEBI" id="CHEBI:18420"/>
    </cofactor>
    <cofactor evidence="16 17">
        <name>Mn(2+)</name>
        <dbReference type="ChEBI" id="CHEBI:29035"/>
    </cofactor>
    <text evidence="16 17">Binds 1 Mg(2+) or Mn(2+) ion per subunit.</text>
</comment>
<dbReference type="GO" id="GO:0000287">
    <property type="term" value="F:magnesium ion binding"/>
    <property type="evidence" value="ECO:0007669"/>
    <property type="project" value="InterPro"/>
</dbReference>
<dbReference type="RefSeq" id="WP_092472917.1">
    <property type="nucleotide sequence ID" value="NZ_FOOX01000014.1"/>
</dbReference>
<keyword evidence="10 16" id="KW-0479">Metal-binding</keyword>
<dbReference type="STRING" id="341036.SAMN05660649_03619"/>
<feature type="binding site" evidence="16">
    <location>
        <begin position="75"/>
        <end position="88"/>
    </location>
    <ligand>
        <name>NAD(+)</name>
        <dbReference type="ChEBI" id="CHEBI:57540"/>
    </ligand>
</feature>
<dbReference type="OrthoDB" id="9806254at2"/>
<keyword evidence="9 16" id="KW-0028">Amino-acid biosynthesis</keyword>
<feature type="site" description="Important for catalysis" evidence="16">
    <location>
        <position position="191"/>
    </location>
</feature>
<dbReference type="GO" id="GO:0003862">
    <property type="term" value="F:3-isopropylmalate dehydrogenase activity"/>
    <property type="evidence" value="ECO:0007669"/>
    <property type="project" value="UniProtKB-UniRule"/>
</dbReference>
<comment type="function">
    <text evidence="15 16 17">Catalyzes the oxidation of 3-carboxy-2-hydroxy-4-methylpentanoate (3-isopropylmalate) to 3-carboxy-4-methyl-2-oxopentanoate. The product decarboxylates to 4-methyl-2 oxopentanoate.</text>
</comment>
<feature type="binding site" evidence="16">
    <location>
        <position position="223"/>
    </location>
    <ligand>
        <name>substrate</name>
    </ligand>
</feature>
<comment type="similarity">
    <text evidence="5 16">Belongs to the isocitrate and isopropylmalate dehydrogenases family. LeuB type 1 subfamily.</text>
</comment>
<evidence type="ECO:0000256" key="4">
    <source>
        <dbReference type="ARBA" id="ARBA00004762"/>
    </source>
</evidence>
<feature type="site" description="Important for catalysis" evidence="16">
    <location>
        <position position="141"/>
    </location>
</feature>
<keyword evidence="11 16" id="KW-0460">Magnesium</keyword>
<dbReference type="InterPro" id="IPR024084">
    <property type="entry name" value="IsoPropMal-DH-like_dom"/>
</dbReference>
<dbReference type="SMART" id="SM01329">
    <property type="entry name" value="Iso_dh"/>
    <property type="match status" value="1"/>
</dbReference>
<evidence type="ECO:0000256" key="12">
    <source>
        <dbReference type="ARBA" id="ARBA00023002"/>
    </source>
</evidence>
<dbReference type="GO" id="GO:0005829">
    <property type="term" value="C:cytosol"/>
    <property type="evidence" value="ECO:0007669"/>
    <property type="project" value="TreeGrafter"/>
</dbReference>
<dbReference type="AlphaFoldDB" id="A0A1I2WRW3"/>
<evidence type="ECO:0000256" key="14">
    <source>
        <dbReference type="ARBA" id="ARBA00023304"/>
    </source>
</evidence>
<keyword evidence="8 16" id="KW-0963">Cytoplasm</keyword>
<keyword evidence="7 16" id="KW-0432">Leucine biosynthesis</keyword>
<comment type="pathway">
    <text evidence="4 16 17">Amino-acid biosynthesis; L-leucine biosynthesis; L-leucine from 3-methyl-2-oxobutanoate: step 3/4.</text>
</comment>
<feature type="domain" description="Isopropylmalate dehydrogenase-like" evidence="18">
    <location>
        <begin position="3"/>
        <end position="351"/>
    </location>
</feature>
<dbReference type="PANTHER" id="PTHR42979:SF1">
    <property type="entry name" value="3-ISOPROPYLMALATE DEHYDROGENASE"/>
    <property type="match status" value="1"/>
</dbReference>
<evidence type="ECO:0000313" key="20">
    <source>
        <dbReference type="Proteomes" id="UP000199337"/>
    </source>
</evidence>
<comment type="cofactor">
    <cofactor evidence="2">
        <name>Mn(2+)</name>
        <dbReference type="ChEBI" id="CHEBI:29035"/>
    </cofactor>
</comment>
<evidence type="ECO:0000256" key="11">
    <source>
        <dbReference type="ARBA" id="ARBA00022842"/>
    </source>
</evidence>
<evidence type="ECO:0000256" key="13">
    <source>
        <dbReference type="ARBA" id="ARBA00023027"/>
    </source>
</evidence>
<evidence type="ECO:0000256" key="6">
    <source>
        <dbReference type="ARBA" id="ARBA00011738"/>
    </source>
</evidence>
<evidence type="ECO:0000256" key="7">
    <source>
        <dbReference type="ARBA" id="ARBA00022430"/>
    </source>
</evidence>
<feature type="binding site" evidence="16">
    <location>
        <position position="223"/>
    </location>
    <ligand>
        <name>Mg(2+)</name>
        <dbReference type="ChEBI" id="CHEBI:18420"/>
    </ligand>
</feature>
<reference evidence="20" key="1">
    <citation type="submission" date="2016-10" db="EMBL/GenBank/DDBJ databases">
        <authorList>
            <person name="Varghese N."/>
            <person name="Submissions S."/>
        </authorList>
    </citation>
    <scope>NUCLEOTIDE SEQUENCE [LARGE SCALE GENOMIC DNA]</scope>
    <source>
        <strain evidence="20">DSM 17038</strain>
    </source>
</reference>
<comment type="subunit">
    <text evidence="6 16 17">Homodimer.</text>
</comment>
<dbReference type="Pfam" id="PF00180">
    <property type="entry name" value="Iso_dh"/>
    <property type="match status" value="1"/>
</dbReference>
<feature type="binding site" evidence="16">
    <location>
        <position position="106"/>
    </location>
    <ligand>
        <name>substrate</name>
    </ligand>
</feature>
<dbReference type="GO" id="GO:0009098">
    <property type="term" value="P:L-leucine biosynthetic process"/>
    <property type="evidence" value="ECO:0007669"/>
    <property type="project" value="UniProtKB-UniRule"/>
</dbReference>
<comment type="subcellular location">
    <subcellularLocation>
        <location evidence="3 16">Cytoplasm</location>
    </subcellularLocation>
</comment>
<dbReference type="PROSITE" id="PS00470">
    <property type="entry name" value="IDH_IMDH"/>
    <property type="match status" value="1"/>
</dbReference>
<dbReference type="PANTHER" id="PTHR42979">
    <property type="entry name" value="3-ISOPROPYLMALATE DEHYDROGENASE"/>
    <property type="match status" value="1"/>
</dbReference>
<protein>
    <recommendedName>
        <fullName evidence="16">3-isopropylmalate dehydrogenase</fullName>
        <ecNumber evidence="16">1.1.1.85</ecNumber>
    </recommendedName>
    <alternativeName>
        <fullName evidence="16">3-IPM-DH</fullName>
    </alternativeName>
    <alternativeName>
        <fullName evidence="16">Beta-IPM dehydrogenase</fullName>
        <shortName evidence="16">IMDH</shortName>
    </alternativeName>
</protein>
<evidence type="ECO:0000256" key="8">
    <source>
        <dbReference type="ARBA" id="ARBA00022490"/>
    </source>
</evidence>
<evidence type="ECO:0000256" key="2">
    <source>
        <dbReference type="ARBA" id="ARBA00001936"/>
    </source>
</evidence>
<evidence type="ECO:0000256" key="10">
    <source>
        <dbReference type="ARBA" id="ARBA00022723"/>
    </source>
</evidence>
<dbReference type="EMBL" id="FOOX01000014">
    <property type="protein sequence ID" value="SFH04063.1"/>
    <property type="molecule type" value="Genomic_DNA"/>
</dbReference>
<keyword evidence="20" id="KW-1185">Reference proteome</keyword>
<keyword evidence="14 16" id="KW-0100">Branched-chain amino acid biosynthesis</keyword>
<sequence>MYKITTLPGDGIGPEVIAGAVQVLNAVRERTGIEFAITEAPFGGNAYDQTGTPLPEATLRQCLASNAVLMGAVGGPKWDNLPVHLRPEVGALLPLRKKLAVFANIRPSMVFSSLVDASTLKREVVEGLDLVVIRELTGGLYFGEKRREQLPQGGFRVIETLEYSTEEIERVARFAFELARKRSGRLTSVDKANVLESSRLWREVVSGLAAEYPDVELSHILVDNCAMQLVRYPKQFDVMLTENMFGDILSDQASQLTGSIGMLPSASLGGQVGLYEPIHGSAPDIAGQNIANPIATIMSVAMMLRYSLDSEEGAALVERAVSSVLGEGYRTIDIMQPGMTQLGTSEMSRLIAQRVSEAGTTA</sequence>
<organism evidence="19 20">
    <name type="scientific">Desulfotruncus arcticus DSM 17038</name>
    <dbReference type="NCBI Taxonomy" id="1121424"/>
    <lineage>
        <taxon>Bacteria</taxon>
        <taxon>Bacillati</taxon>
        <taxon>Bacillota</taxon>
        <taxon>Clostridia</taxon>
        <taxon>Eubacteriales</taxon>
        <taxon>Desulfallaceae</taxon>
        <taxon>Desulfotruncus</taxon>
    </lineage>
</organism>
<keyword evidence="12 16" id="KW-0560">Oxidoreductase</keyword>
<comment type="catalytic activity">
    <reaction evidence="1 16 17">
        <text>(2R,3S)-3-isopropylmalate + NAD(+) = 4-methyl-2-oxopentanoate + CO2 + NADH</text>
        <dbReference type="Rhea" id="RHEA:32271"/>
        <dbReference type="ChEBI" id="CHEBI:16526"/>
        <dbReference type="ChEBI" id="CHEBI:17865"/>
        <dbReference type="ChEBI" id="CHEBI:35121"/>
        <dbReference type="ChEBI" id="CHEBI:57540"/>
        <dbReference type="ChEBI" id="CHEBI:57945"/>
        <dbReference type="EC" id="1.1.1.85"/>
    </reaction>
</comment>
<evidence type="ECO:0000313" key="19">
    <source>
        <dbReference type="EMBL" id="SFH04063.1"/>
    </source>
</evidence>
<proteinExistence type="inferred from homology"/>
<name>A0A1I2WRW3_9FIRM</name>
<dbReference type="InterPro" id="IPR019818">
    <property type="entry name" value="IsoCit/isopropylmalate_DH_CS"/>
</dbReference>
<keyword evidence="13 16" id="KW-0520">NAD</keyword>
<evidence type="ECO:0000259" key="18">
    <source>
        <dbReference type="SMART" id="SM01329"/>
    </source>
</evidence>
<feature type="binding site" evidence="16">
    <location>
        <position position="134"/>
    </location>
    <ligand>
        <name>substrate</name>
    </ligand>
</feature>
<dbReference type="UniPathway" id="UPA00048">
    <property type="reaction ID" value="UER00072"/>
</dbReference>
<gene>
    <name evidence="16" type="primary">leuB</name>
    <name evidence="19" type="ORF">SAMN05660649_03619</name>
</gene>
<dbReference type="InterPro" id="IPR004429">
    <property type="entry name" value="Isopropylmalate_DH"/>
</dbReference>
<evidence type="ECO:0000256" key="9">
    <source>
        <dbReference type="ARBA" id="ARBA00022605"/>
    </source>
</evidence>
<dbReference type="Proteomes" id="UP000199337">
    <property type="component" value="Unassembled WGS sequence"/>
</dbReference>
<dbReference type="GO" id="GO:0051287">
    <property type="term" value="F:NAD binding"/>
    <property type="evidence" value="ECO:0007669"/>
    <property type="project" value="InterPro"/>
</dbReference>
<dbReference type="NCBIfam" id="TIGR00169">
    <property type="entry name" value="leuB"/>
    <property type="match status" value="1"/>
</dbReference>
<accession>A0A1I2WRW3</accession>
<dbReference type="EC" id="1.1.1.85" evidence="16"/>
<dbReference type="FunFam" id="3.40.718.10:FF:000028">
    <property type="entry name" value="3-isopropylmalate dehydrogenase"/>
    <property type="match status" value="1"/>
</dbReference>
<dbReference type="SUPFAM" id="SSF53659">
    <property type="entry name" value="Isocitrate/Isopropylmalate dehydrogenase-like"/>
    <property type="match status" value="1"/>
</dbReference>
<feature type="binding site" evidence="16">
    <location>
        <position position="96"/>
    </location>
    <ligand>
        <name>substrate</name>
    </ligand>
</feature>
<feature type="binding site" evidence="16">
    <location>
        <begin position="280"/>
        <end position="292"/>
    </location>
    <ligand>
        <name>NAD(+)</name>
        <dbReference type="ChEBI" id="CHEBI:57540"/>
    </ligand>
</feature>